<evidence type="ECO:0000256" key="1">
    <source>
        <dbReference type="SAM" id="SignalP"/>
    </source>
</evidence>
<keyword evidence="1" id="KW-0732">Signal</keyword>
<dbReference type="AlphaFoldDB" id="A0A3D8J8Y3"/>
<dbReference type="Pfam" id="PF13729">
    <property type="entry name" value="TraF_2"/>
    <property type="match status" value="1"/>
</dbReference>
<evidence type="ECO:0000313" key="3">
    <source>
        <dbReference type="Proteomes" id="UP000256695"/>
    </source>
</evidence>
<organism evidence="2 3">
    <name type="scientific">Helicobacter anseris</name>
    <dbReference type="NCBI Taxonomy" id="375926"/>
    <lineage>
        <taxon>Bacteria</taxon>
        <taxon>Pseudomonadati</taxon>
        <taxon>Campylobacterota</taxon>
        <taxon>Epsilonproteobacteria</taxon>
        <taxon>Campylobacterales</taxon>
        <taxon>Helicobacteraceae</taxon>
        <taxon>Helicobacter</taxon>
    </lineage>
</organism>
<proteinExistence type="predicted"/>
<dbReference type="InterPro" id="IPR032811">
    <property type="entry name" value="Put_conjugal_transfer"/>
</dbReference>
<dbReference type="EMBL" id="NXLX01000008">
    <property type="protein sequence ID" value="RDU73892.1"/>
    <property type="molecule type" value="Genomic_DNA"/>
</dbReference>
<reference evidence="2 3" key="1">
    <citation type="submission" date="2018-04" db="EMBL/GenBank/DDBJ databases">
        <title>Novel Campyloabacter and Helicobacter Species and Strains.</title>
        <authorList>
            <person name="Mannion A.J."/>
            <person name="Shen Z."/>
            <person name="Fox J.G."/>
        </authorList>
    </citation>
    <scope>NUCLEOTIDE SEQUENCE [LARGE SCALE GENOMIC DNA]</scope>
    <source>
        <strain evidence="2 3">MIT 04-9362</strain>
    </source>
</reference>
<gene>
    <name evidence="2" type="ORF">CQA57_04300</name>
</gene>
<comment type="caution">
    <text evidence="2">The sequence shown here is derived from an EMBL/GenBank/DDBJ whole genome shotgun (WGS) entry which is preliminary data.</text>
</comment>
<protein>
    <recommendedName>
        <fullName evidence="4">Conjugal transfer protein TraF</fullName>
    </recommendedName>
</protein>
<name>A0A3D8J8Y3_9HELI</name>
<dbReference type="Proteomes" id="UP000256695">
    <property type="component" value="Unassembled WGS sequence"/>
</dbReference>
<evidence type="ECO:0000313" key="2">
    <source>
        <dbReference type="EMBL" id="RDU73892.1"/>
    </source>
</evidence>
<sequence length="586" mass="62570">MNTSKKYHYKYLSLALAGVFFSCSEVSALEFGGLGNVSAGMGGAGVALKNSQWALYYNPALLGVSKKSRFAYSFGVSVKEENILSLTKVDFKNLQKLPSQIGSLFSNTKTKTTLANPISLSGATTKANDINMGGYFGDVLNNLLGTTNGTKPTDDSLNTFLKDLMGNNGGSSGDLSATIEEFKKQINDEKTGDQLIEKFKDKLESASEAAGGNAIFDSILGNLTPENVKGLVDLVKDGTTNGGNIDVDKVLDKLGGVKISLSDNADLNRAIKDISTIQDTLKRNDFSLMSQNGIVLQLAPRDNVGGFGMGIFLNAFASGSASFDENHNKIIVQSGSNYVELGIGNGDITLSKSDENNYKSSSIFSPDAKHHINAAGLAIVEVPVGYGHSFDVGAGALSIGATIKYLQGIGYSISQNVAIDSISKIKIPNTPIFSQNFGLDIGALYTIGGFSTGIVAKNINNPSFKISSDRTFYLDPQVRAGVAYEWGILNLAFDADLLPNNTLSYTSPKNQMIGGGVMFDFKYFDFRVGAMYDIRNTTDEGVILTGGINLFGFLDIAVQSGLKTITYDKYKIPNHFSIKVGGGFSW</sequence>
<dbReference type="OrthoDB" id="5365913at2"/>
<keyword evidence="3" id="KW-1185">Reference proteome</keyword>
<feature type="chain" id="PRO_5017801243" description="Conjugal transfer protein TraF" evidence="1">
    <location>
        <begin position="29"/>
        <end position="586"/>
    </location>
</feature>
<dbReference type="Gene3D" id="2.40.160.60">
    <property type="entry name" value="Outer membrane protein transport protein (OMPP1/FadL/TodX)"/>
    <property type="match status" value="1"/>
</dbReference>
<evidence type="ECO:0008006" key="4">
    <source>
        <dbReference type="Google" id="ProtNLM"/>
    </source>
</evidence>
<dbReference type="PROSITE" id="PS51257">
    <property type="entry name" value="PROKAR_LIPOPROTEIN"/>
    <property type="match status" value="1"/>
</dbReference>
<dbReference type="RefSeq" id="WP_115579000.1">
    <property type="nucleotide sequence ID" value="NZ_NXLX01000008.1"/>
</dbReference>
<accession>A0A3D8J8Y3</accession>
<feature type="signal peptide" evidence="1">
    <location>
        <begin position="1"/>
        <end position="28"/>
    </location>
</feature>